<feature type="transmembrane region" description="Helical" evidence="7">
    <location>
        <begin position="66"/>
        <end position="88"/>
    </location>
</feature>
<dbReference type="CDD" id="cd06261">
    <property type="entry name" value="TM_PBP2"/>
    <property type="match status" value="1"/>
</dbReference>
<sequence length="290" mass="31489">MPWVGFVPGIGIFTVFVLGPAIAIAVVSLTNLSGTPNVPWEWVGLDNYRRFFLGQWDDNARVLMRTLQFVLVLSVVQSAIALGIAVLLNGRLRGRTIVRSLVFLPTVLGVVVIALTFSLFFQPNRGPAASIVELFGVSTAFFGDPNISFALVIGVQMWTGMGYAMMILLAGLQTIPGELYEAARCDGAGAWTRFRHVTWPMIAPAITVNTLIAIIGSMQTYQLIYVLTGGRFETSVLALEVFTEAFGGDGSGGGSTRQGYAAALSMLQFFLVLIVSMVALRFLRRREVQL</sequence>
<dbReference type="PROSITE" id="PS50928">
    <property type="entry name" value="ABC_TM1"/>
    <property type="match status" value="1"/>
</dbReference>
<keyword evidence="6 7" id="KW-0472">Membrane</keyword>
<evidence type="ECO:0000256" key="5">
    <source>
        <dbReference type="ARBA" id="ARBA00022989"/>
    </source>
</evidence>
<dbReference type="InterPro" id="IPR035906">
    <property type="entry name" value="MetI-like_sf"/>
</dbReference>
<dbReference type="KEGG" id="halt:IM660_16580"/>
<reference evidence="9 10" key="1">
    <citation type="submission" date="2020-10" db="EMBL/GenBank/DDBJ databases">
        <title>Haloactinobacterium sp. RN3S43, a bacterium isolated from saline soil.</title>
        <authorList>
            <person name="Sun J.-Q."/>
        </authorList>
    </citation>
    <scope>NUCLEOTIDE SEQUENCE [LARGE SCALE GENOMIC DNA]</scope>
    <source>
        <strain evidence="9 10">RN3S43</strain>
    </source>
</reference>
<evidence type="ECO:0000313" key="9">
    <source>
        <dbReference type="EMBL" id="QOR70207.1"/>
    </source>
</evidence>
<accession>A0A7M1SST7</accession>
<feature type="transmembrane region" description="Helical" evidence="7">
    <location>
        <begin position="147"/>
        <end position="170"/>
    </location>
</feature>
<dbReference type="InterPro" id="IPR050809">
    <property type="entry name" value="UgpAE/MalFG_permease"/>
</dbReference>
<gene>
    <name evidence="9" type="ORF">IM660_16580</name>
</gene>
<evidence type="ECO:0000256" key="1">
    <source>
        <dbReference type="ARBA" id="ARBA00004651"/>
    </source>
</evidence>
<dbReference type="EMBL" id="CP063169">
    <property type="protein sequence ID" value="QOR70207.1"/>
    <property type="molecule type" value="Genomic_DNA"/>
</dbReference>
<feature type="transmembrane region" description="Helical" evidence="7">
    <location>
        <begin position="12"/>
        <end position="32"/>
    </location>
</feature>
<feature type="domain" description="ABC transmembrane type-1" evidence="8">
    <location>
        <begin position="63"/>
        <end position="279"/>
    </location>
</feature>
<dbReference type="RefSeq" id="WP_193496895.1">
    <property type="nucleotide sequence ID" value="NZ_CP063169.1"/>
</dbReference>
<evidence type="ECO:0000259" key="8">
    <source>
        <dbReference type="PROSITE" id="PS50928"/>
    </source>
</evidence>
<evidence type="ECO:0000256" key="2">
    <source>
        <dbReference type="ARBA" id="ARBA00022448"/>
    </source>
</evidence>
<evidence type="ECO:0000256" key="6">
    <source>
        <dbReference type="ARBA" id="ARBA00023136"/>
    </source>
</evidence>
<evidence type="ECO:0000256" key="7">
    <source>
        <dbReference type="RuleBase" id="RU363032"/>
    </source>
</evidence>
<feature type="transmembrane region" description="Helical" evidence="7">
    <location>
        <begin position="202"/>
        <end position="224"/>
    </location>
</feature>
<evidence type="ECO:0000256" key="3">
    <source>
        <dbReference type="ARBA" id="ARBA00022475"/>
    </source>
</evidence>
<dbReference type="AlphaFoldDB" id="A0A7M1SST7"/>
<dbReference type="InterPro" id="IPR000515">
    <property type="entry name" value="MetI-like"/>
</dbReference>
<dbReference type="PANTHER" id="PTHR43227">
    <property type="entry name" value="BLL4140 PROTEIN"/>
    <property type="match status" value="1"/>
</dbReference>
<proteinExistence type="inferred from homology"/>
<dbReference type="Gene3D" id="1.10.3720.10">
    <property type="entry name" value="MetI-like"/>
    <property type="match status" value="1"/>
</dbReference>
<comment type="subcellular location">
    <subcellularLocation>
        <location evidence="1 7">Cell membrane</location>
        <topology evidence="1 7">Multi-pass membrane protein</topology>
    </subcellularLocation>
</comment>
<feature type="transmembrane region" description="Helical" evidence="7">
    <location>
        <begin position="100"/>
        <end position="121"/>
    </location>
</feature>
<dbReference type="Pfam" id="PF00528">
    <property type="entry name" value="BPD_transp_1"/>
    <property type="match status" value="1"/>
</dbReference>
<keyword evidence="2 7" id="KW-0813">Transport</keyword>
<keyword evidence="4 7" id="KW-0812">Transmembrane</keyword>
<keyword evidence="10" id="KW-1185">Reference proteome</keyword>
<dbReference type="GO" id="GO:0055085">
    <property type="term" value="P:transmembrane transport"/>
    <property type="evidence" value="ECO:0007669"/>
    <property type="project" value="InterPro"/>
</dbReference>
<protein>
    <submittedName>
        <fullName evidence="9">Sugar ABC transporter permease</fullName>
    </submittedName>
</protein>
<keyword evidence="3" id="KW-1003">Cell membrane</keyword>
<name>A0A7M1SST7_9MICO</name>
<keyword evidence="5 7" id="KW-1133">Transmembrane helix</keyword>
<dbReference type="SUPFAM" id="SSF161098">
    <property type="entry name" value="MetI-like"/>
    <property type="match status" value="1"/>
</dbReference>
<organism evidence="9 10">
    <name type="scientific">Ruania alkalisoli</name>
    <dbReference type="NCBI Taxonomy" id="2779775"/>
    <lineage>
        <taxon>Bacteria</taxon>
        <taxon>Bacillati</taxon>
        <taxon>Actinomycetota</taxon>
        <taxon>Actinomycetes</taxon>
        <taxon>Micrococcales</taxon>
        <taxon>Ruaniaceae</taxon>
        <taxon>Ruania</taxon>
    </lineage>
</organism>
<comment type="similarity">
    <text evidence="7">Belongs to the binding-protein-dependent transport system permease family.</text>
</comment>
<dbReference type="Proteomes" id="UP000593758">
    <property type="component" value="Chromosome"/>
</dbReference>
<feature type="transmembrane region" description="Helical" evidence="7">
    <location>
        <begin position="260"/>
        <end position="283"/>
    </location>
</feature>
<dbReference type="GO" id="GO:0005886">
    <property type="term" value="C:plasma membrane"/>
    <property type="evidence" value="ECO:0007669"/>
    <property type="project" value="UniProtKB-SubCell"/>
</dbReference>
<evidence type="ECO:0000256" key="4">
    <source>
        <dbReference type="ARBA" id="ARBA00022692"/>
    </source>
</evidence>
<evidence type="ECO:0000313" key="10">
    <source>
        <dbReference type="Proteomes" id="UP000593758"/>
    </source>
</evidence>
<dbReference type="PANTHER" id="PTHR43227:SF11">
    <property type="entry name" value="BLL4140 PROTEIN"/>
    <property type="match status" value="1"/>
</dbReference>